<reference evidence="1 2" key="1">
    <citation type="submission" date="2021-06" db="EMBL/GenBank/DDBJ databases">
        <title>Caerostris darwini draft genome.</title>
        <authorList>
            <person name="Kono N."/>
            <person name="Arakawa K."/>
        </authorList>
    </citation>
    <scope>NUCLEOTIDE SEQUENCE [LARGE SCALE GENOMIC DNA]</scope>
</reference>
<evidence type="ECO:0000313" key="2">
    <source>
        <dbReference type="Proteomes" id="UP001054837"/>
    </source>
</evidence>
<organism evidence="1 2">
    <name type="scientific">Caerostris darwini</name>
    <dbReference type="NCBI Taxonomy" id="1538125"/>
    <lineage>
        <taxon>Eukaryota</taxon>
        <taxon>Metazoa</taxon>
        <taxon>Ecdysozoa</taxon>
        <taxon>Arthropoda</taxon>
        <taxon>Chelicerata</taxon>
        <taxon>Arachnida</taxon>
        <taxon>Araneae</taxon>
        <taxon>Araneomorphae</taxon>
        <taxon>Entelegynae</taxon>
        <taxon>Araneoidea</taxon>
        <taxon>Araneidae</taxon>
        <taxon>Caerostris</taxon>
    </lineage>
</organism>
<protein>
    <submittedName>
        <fullName evidence="1">Uncharacterized protein</fullName>
    </submittedName>
</protein>
<comment type="caution">
    <text evidence="1">The sequence shown here is derived from an EMBL/GenBank/DDBJ whole genome shotgun (WGS) entry which is preliminary data.</text>
</comment>
<dbReference type="Proteomes" id="UP001054837">
    <property type="component" value="Unassembled WGS sequence"/>
</dbReference>
<accession>A0AAV4MVN7</accession>
<sequence length="123" mass="13858">MIYHCVSPFIIAYRRASLSILVHLHSSLLIAIHHGVSLRIAIHSCLSSCFIEYHYTSPFIIAYRYSSLNIIGIAIHHSSTYIPPYGKNSITTPRDPPAFLNPFAAQTHISTEMLVTEVQKYNS</sequence>
<proteinExistence type="predicted"/>
<evidence type="ECO:0000313" key="1">
    <source>
        <dbReference type="EMBL" id="GIX75416.1"/>
    </source>
</evidence>
<name>A0AAV4MVN7_9ARAC</name>
<dbReference type="EMBL" id="BPLQ01000822">
    <property type="protein sequence ID" value="GIX75416.1"/>
    <property type="molecule type" value="Genomic_DNA"/>
</dbReference>
<keyword evidence="2" id="KW-1185">Reference proteome</keyword>
<gene>
    <name evidence="1" type="ORF">CDAR_611981</name>
</gene>
<dbReference type="AlphaFoldDB" id="A0AAV4MVN7"/>